<reference evidence="4" key="1">
    <citation type="submission" date="2023-06" db="EMBL/GenBank/DDBJ databases">
        <title>Genomic of Agaribacillus aureum.</title>
        <authorList>
            <person name="Wang G."/>
        </authorList>
    </citation>
    <scope>NUCLEOTIDE SEQUENCE</scope>
    <source>
        <strain evidence="4">BMA12</strain>
    </source>
</reference>
<dbReference type="Gene3D" id="3.75.10.10">
    <property type="entry name" value="L-arginine/glycine Amidinotransferase, Chain A"/>
    <property type="match status" value="1"/>
</dbReference>
<dbReference type="Proteomes" id="UP001172083">
    <property type="component" value="Unassembled WGS sequence"/>
</dbReference>
<gene>
    <name evidence="4" type="ORF">QQ020_13520</name>
</gene>
<comment type="pathway">
    <text evidence="1">Amino-acid degradation; L-arginine degradation via ADI pathway; carbamoyl phosphate from L-arginine: step 1/2.</text>
</comment>
<dbReference type="RefSeq" id="WP_346758396.1">
    <property type="nucleotide sequence ID" value="NZ_JAUJEB010000001.1"/>
</dbReference>
<protein>
    <recommendedName>
        <fullName evidence="2">arginine deiminase</fullName>
        <ecNumber evidence="2">3.5.3.6</ecNumber>
    </recommendedName>
</protein>
<dbReference type="EMBL" id="JAUJEB010000001">
    <property type="protein sequence ID" value="MDN5213080.1"/>
    <property type="molecule type" value="Genomic_DNA"/>
</dbReference>
<evidence type="ECO:0000256" key="2">
    <source>
        <dbReference type="ARBA" id="ARBA00012171"/>
    </source>
</evidence>
<evidence type="ECO:0000256" key="3">
    <source>
        <dbReference type="ARBA" id="ARBA00049429"/>
    </source>
</evidence>
<dbReference type="SUPFAM" id="SSF55909">
    <property type="entry name" value="Pentein"/>
    <property type="match status" value="1"/>
</dbReference>
<proteinExistence type="predicted"/>
<dbReference type="PANTHER" id="PTHR47271:SF2">
    <property type="entry name" value="ARGININE DEIMINASE"/>
    <property type="match status" value="1"/>
</dbReference>
<organism evidence="4 5">
    <name type="scientific">Agaribacillus aureus</name>
    <dbReference type="NCBI Taxonomy" id="3051825"/>
    <lineage>
        <taxon>Bacteria</taxon>
        <taxon>Pseudomonadati</taxon>
        <taxon>Bacteroidota</taxon>
        <taxon>Cytophagia</taxon>
        <taxon>Cytophagales</taxon>
        <taxon>Splendidivirgaceae</taxon>
        <taxon>Agaribacillus</taxon>
    </lineage>
</organism>
<dbReference type="PANTHER" id="PTHR47271">
    <property type="entry name" value="ARGININE DEIMINASE"/>
    <property type="match status" value="1"/>
</dbReference>
<comment type="caution">
    <text evidence="4">The sequence shown here is derived from an EMBL/GenBank/DDBJ whole genome shotgun (WGS) entry which is preliminary data.</text>
</comment>
<sequence>MLKIYINNETSTLKSVVLGVADQFGGTPSLEAAYDPKSKEHIRNGKFPAEEDMIMEMTGFARILERHGVEVYRPSLVKDCNQIFSRDIGFVIDDKFVRPNILEKRVRELEGIQYITDQINPGQLLKAPDDTRIEGGDVMPWNELLFVGYSNDEDFNKYEVARTNKAGVDYLHAQFPNREVKAFELNKSDVDPKENALHLDCCFQPIGTNQAIIYRGGFKRPEDYQFLIHYFGKERIIEVDREEMYAMNSNVFSISPEVIVSEKSFVRLNDILRERGFQVEETGYMEIAKMEGLLRCSTLPLLRE</sequence>
<evidence type="ECO:0000313" key="4">
    <source>
        <dbReference type="EMBL" id="MDN5213080.1"/>
    </source>
</evidence>
<accession>A0ABT8L8I8</accession>
<evidence type="ECO:0000256" key="1">
    <source>
        <dbReference type="ARBA" id="ARBA00005213"/>
    </source>
</evidence>
<evidence type="ECO:0000313" key="5">
    <source>
        <dbReference type="Proteomes" id="UP001172083"/>
    </source>
</evidence>
<comment type="catalytic activity">
    <reaction evidence="3">
        <text>L-arginine + H2O = L-citrulline + NH4(+)</text>
        <dbReference type="Rhea" id="RHEA:19597"/>
        <dbReference type="ChEBI" id="CHEBI:15377"/>
        <dbReference type="ChEBI" id="CHEBI:28938"/>
        <dbReference type="ChEBI" id="CHEBI:32682"/>
        <dbReference type="ChEBI" id="CHEBI:57743"/>
        <dbReference type="EC" id="3.5.3.6"/>
    </reaction>
</comment>
<dbReference type="EC" id="3.5.3.6" evidence="2"/>
<name>A0ABT8L8I8_9BACT</name>
<keyword evidence="5" id="KW-1185">Reference proteome</keyword>
<dbReference type="Pfam" id="PF19420">
    <property type="entry name" value="DDAH_eukar"/>
    <property type="match status" value="1"/>
</dbReference>